<dbReference type="Proteomes" id="UP000887566">
    <property type="component" value="Unplaced"/>
</dbReference>
<dbReference type="Gene3D" id="2.60.120.380">
    <property type="match status" value="1"/>
</dbReference>
<protein>
    <submittedName>
        <fullName evidence="5">Calpain catalytic domain-containing protein</fullName>
    </submittedName>
</protein>
<dbReference type="InterPro" id="IPR022683">
    <property type="entry name" value="Calpain_III"/>
</dbReference>
<dbReference type="Pfam" id="PF01067">
    <property type="entry name" value="Calpain_III"/>
    <property type="match status" value="1"/>
</dbReference>
<evidence type="ECO:0000313" key="4">
    <source>
        <dbReference type="Proteomes" id="UP000887566"/>
    </source>
</evidence>
<dbReference type="Gene3D" id="3.90.70.10">
    <property type="entry name" value="Cysteine proteinases"/>
    <property type="match status" value="1"/>
</dbReference>
<dbReference type="SUPFAM" id="SSF54001">
    <property type="entry name" value="Cysteine proteinases"/>
    <property type="match status" value="1"/>
</dbReference>
<dbReference type="WBParaSite" id="PSAMB.scaffold2492size22920.g18058.t1">
    <property type="protein sequence ID" value="PSAMB.scaffold2492size22920.g18058.t1"/>
    <property type="gene ID" value="PSAMB.scaffold2492size22920.g18058"/>
</dbReference>
<dbReference type="InterPro" id="IPR011992">
    <property type="entry name" value="EF-hand-dom_pair"/>
</dbReference>
<sequence>MRAETAGLCARSSAVCRQRCAFPSPLVVGSALCAVMTVDSEFVRVSKRCQQAGVLFEDTEFDAVADSLYYHHVPPAAFEWKRPTELSRKPRFIIDDRSRFDVIAGKYGQTSLVSCLASLYEYRGLFYRTVPADQGFTDEFQYAGVFHFRFWWGAEWVEVLVDDRLPVVNGRLVFVQSQSSEQYWAALLEKAYAKLHGSYEALKYATVPDMMSELSGGATERIVISRSIGLPVDLFHQLARTTVLAVASHDSGDQPKNGLLPGKAYGVLGLDQVRVDDAIVPLVRMRLPPPGDDPPFAGTWTNAHSAMWSRVDARQKNELNVIGAAATGDFWMTLAEFETAFTRLDLVYFDGDTCQSEQRFRSARAFLARSHQGAWRRGATAGGCRNHIDTFHINPQLLLNAVDNGTVILSLVQHQMQEPKVVGFSIYKMPMDYSASEVLPSNFFRSNKAVMHSTFSNTRHVVERANLDAGSYVIIPTTYDAGQEGSFSMRVYSVAPIKLSLLDTTPAVIKAPFIKASDGLKEYHSMFFSLADEKRTINCYELQELLHSCLPNDYMKSSASLDVCRRVVQAFQPSSNFGRLEYDHFRDFICSLKAWQEIFGFYSKTTSGVMKAEKLRESLRDVGFGLNTDTVQLLMLKYMRRDGTMRFGDFVACILHLIAAFNTFSRKDAQKAGVIKLNNAEWMKAVLRC</sequence>
<dbReference type="CDD" id="cd00214">
    <property type="entry name" value="Calpain_III"/>
    <property type="match status" value="1"/>
</dbReference>
<dbReference type="AlphaFoldDB" id="A0A914VUG0"/>
<dbReference type="InterPro" id="IPR038765">
    <property type="entry name" value="Papain-like_cys_pep_sf"/>
</dbReference>
<dbReference type="InterPro" id="IPR001300">
    <property type="entry name" value="Peptidase_C2_calpain_cat"/>
</dbReference>
<comment type="similarity">
    <text evidence="1">Belongs to the peptidase C2 family.</text>
</comment>
<dbReference type="SMART" id="SM00720">
    <property type="entry name" value="calpain_III"/>
    <property type="match status" value="1"/>
</dbReference>
<accession>A0A914VUG0</accession>
<reference evidence="5" key="1">
    <citation type="submission" date="2022-11" db="UniProtKB">
        <authorList>
            <consortium name="WormBaseParasite"/>
        </authorList>
    </citation>
    <scope>IDENTIFICATION</scope>
</reference>
<comment type="caution">
    <text evidence="2">Lacks conserved residue(s) required for the propagation of feature annotation.</text>
</comment>
<dbReference type="PROSITE" id="PS50203">
    <property type="entry name" value="CALPAIN_CAT"/>
    <property type="match status" value="1"/>
</dbReference>
<dbReference type="SMART" id="SM00230">
    <property type="entry name" value="CysPc"/>
    <property type="match status" value="1"/>
</dbReference>
<evidence type="ECO:0000256" key="1">
    <source>
        <dbReference type="ARBA" id="ARBA00007623"/>
    </source>
</evidence>
<proteinExistence type="inferred from homology"/>
<evidence type="ECO:0000259" key="3">
    <source>
        <dbReference type="PROSITE" id="PS50203"/>
    </source>
</evidence>
<name>A0A914VUG0_9BILA</name>
<dbReference type="GO" id="GO:0004198">
    <property type="term" value="F:calcium-dependent cysteine-type endopeptidase activity"/>
    <property type="evidence" value="ECO:0007669"/>
    <property type="project" value="InterPro"/>
</dbReference>
<feature type="domain" description="Calpain catalytic" evidence="3">
    <location>
        <begin position="55"/>
        <end position="350"/>
    </location>
</feature>
<dbReference type="InterPro" id="IPR022682">
    <property type="entry name" value="Calpain_domain_III"/>
</dbReference>
<evidence type="ECO:0000256" key="2">
    <source>
        <dbReference type="PROSITE-ProRule" id="PRU00239"/>
    </source>
</evidence>
<dbReference type="Pfam" id="PF00648">
    <property type="entry name" value="Peptidase_C2"/>
    <property type="match status" value="1"/>
</dbReference>
<keyword evidence="4" id="KW-1185">Reference proteome</keyword>
<dbReference type="GO" id="GO:0006508">
    <property type="term" value="P:proteolysis"/>
    <property type="evidence" value="ECO:0007669"/>
    <property type="project" value="InterPro"/>
</dbReference>
<dbReference type="InterPro" id="IPR036213">
    <property type="entry name" value="Calpain_III_sf"/>
</dbReference>
<organism evidence="4 5">
    <name type="scientific">Plectus sambesii</name>
    <dbReference type="NCBI Taxonomy" id="2011161"/>
    <lineage>
        <taxon>Eukaryota</taxon>
        <taxon>Metazoa</taxon>
        <taxon>Ecdysozoa</taxon>
        <taxon>Nematoda</taxon>
        <taxon>Chromadorea</taxon>
        <taxon>Plectida</taxon>
        <taxon>Plectina</taxon>
        <taxon>Plectoidea</taxon>
        <taxon>Plectidae</taxon>
        <taxon>Plectus</taxon>
    </lineage>
</organism>
<dbReference type="PRINTS" id="PR00704">
    <property type="entry name" value="CALPAIN"/>
</dbReference>
<dbReference type="InterPro" id="IPR033883">
    <property type="entry name" value="C2_III"/>
</dbReference>
<dbReference type="SUPFAM" id="SSF49758">
    <property type="entry name" value="Calpain large subunit, middle domain (domain III)"/>
    <property type="match status" value="1"/>
</dbReference>
<dbReference type="PANTHER" id="PTHR10183:SF394">
    <property type="entry name" value="CALPAIN-C"/>
    <property type="match status" value="1"/>
</dbReference>
<dbReference type="Gene3D" id="1.10.238.10">
    <property type="entry name" value="EF-hand"/>
    <property type="match status" value="1"/>
</dbReference>
<dbReference type="GO" id="GO:0005737">
    <property type="term" value="C:cytoplasm"/>
    <property type="evidence" value="ECO:0007669"/>
    <property type="project" value="TreeGrafter"/>
</dbReference>
<dbReference type="PANTHER" id="PTHR10183">
    <property type="entry name" value="CALPAIN"/>
    <property type="match status" value="1"/>
</dbReference>
<dbReference type="InterPro" id="IPR022684">
    <property type="entry name" value="Calpain_cysteine_protease"/>
</dbReference>
<dbReference type="SUPFAM" id="SSF47473">
    <property type="entry name" value="EF-hand"/>
    <property type="match status" value="1"/>
</dbReference>
<dbReference type="CDD" id="cd00044">
    <property type="entry name" value="CysPc"/>
    <property type="match status" value="1"/>
</dbReference>
<evidence type="ECO:0000313" key="5">
    <source>
        <dbReference type="WBParaSite" id="PSAMB.scaffold2492size22920.g18058.t1"/>
    </source>
</evidence>